<keyword evidence="5 7" id="KW-1133">Transmembrane helix</keyword>
<dbReference type="EMBL" id="JACEFG010000003">
    <property type="protein sequence ID" value="MBA2175920.1"/>
    <property type="molecule type" value="Genomic_DNA"/>
</dbReference>
<feature type="transmembrane region" description="Helical" evidence="7">
    <location>
        <begin position="70"/>
        <end position="91"/>
    </location>
</feature>
<comment type="caution">
    <text evidence="9">The sequence shown here is derived from an EMBL/GenBank/DDBJ whole genome shotgun (WGS) entry which is preliminary data.</text>
</comment>
<feature type="transmembrane region" description="Helical" evidence="7">
    <location>
        <begin position="103"/>
        <end position="123"/>
    </location>
</feature>
<comment type="similarity">
    <text evidence="7">Belongs to the binding-protein-dependent transport system permease family.</text>
</comment>
<dbReference type="Gene3D" id="1.10.3720.10">
    <property type="entry name" value="MetI-like"/>
    <property type="match status" value="1"/>
</dbReference>
<name>A0A838CVA8_9BACI</name>
<dbReference type="AlphaFoldDB" id="A0A838CVA8"/>
<keyword evidence="6 7" id="KW-0472">Membrane</keyword>
<dbReference type="GO" id="GO:0005886">
    <property type="term" value="C:plasma membrane"/>
    <property type="evidence" value="ECO:0007669"/>
    <property type="project" value="UniProtKB-SubCell"/>
</dbReference>
<evidence type="ECO:0000256" key="6">
    <source>
        <dbReference type="ARBA" id="ARBA00023136"/>
    </source>
</evidence>
<feature type="transmembrane region" description="Helical" evidence="7">
    <location>
        <begin position="154"/>
        <end position="176"/>
    </location>
</feature>
<dbReference type="SUPFAM" id="SSF160964">
    <property type="entry name" value="MalF N-terminal region-like"/>
    <property type="match status" value="1"/>
</dbReference>
<proteinExistence type="inferred from homology"/>
<dbReference type="GO" id="GO:0055085">
    <property type="term" value="P:transmembrane transport"/>
    <property type="evidence" value="ECO:0007669"/>
    <property type="project" value="InterPro"/>
</dbReference>
<dbReference type="Pfam" id="PF00528">
    <property type="entry name" value="BPD_transp_1"/>
    <property type="match status" value="1"/>
</dbReference>
<evidence type="ECO:0000256" key="1">
    <source>
        <dbReference type="ARBA" id="ARBA00004651"/>
    </source>
</evidence>
<dbReference type="InterPro" id="IPR051393">
    <property type="entry name" value="ABC_transporter_permease"/>
</dbReference>
<dbReference type="Proteomes" id="UP000571017">
    <property type="component" value="Unassembled WGS sequence"/>
</dbReference>
<evidence type="ECO:0000256" key="4">
    <source>
        <dbReference type="ARBA" id="ARBA00022692"/>
    </source>
</evidence>
<organism evidence="9 10">
    <name type="scientific">Halobacillus locisalis</name>
    <dbReference type="NCBI Taxonomy" id="220753"/>
    <lineage>
        <taxon>Bacteria</taxon>
        <taxon>Bacillati</taxon>
        <taxon>Bacillota</taxon>
        <taxon>Bacilli</taxon>
        <taxon>Bacillales</taxon>
        <taxon>Bacillaceae</taxon>
        <taxon>Halobacillus</taxon>
    </lineage>
</organism>
<keyword evidence="10" id="KW-1185">Reference proteome</keyword>
<dbReference type="InterPro" id="IPR000515">
    <property type="entry name" value="MetI-like"/>
</dbReference>
<feature type="transmembrane region" description="Helical" evidence="7">
    <location>
        <begin position="196"/>
        <end position="217"/>
    </location>
</feature>
<evidence type="ECO:0000313" key="10">
    <source>
        <dbReference type="Proteomes" id="UP000571017"/>
    </source>
</evidence>
<keyword evidence="3" id="KW-1003">Cell membrane</keyword>
<dbReference type="RefSeq" id="WP_181472972.1">
    <property type="nucleotide sequence ID" value="NZ_JACEFG010000003.1"/>
</dbReference>
<dbReference type="Gene3D" id="1.20.58.370">
    <property type="entry name" value="MalF N-terminal region-like"/>
    <property type="match status" value="1"/>
</dbReference>
<comment type="subcellular location">
    <subcellularLocation>
        <location evidence="1 7">Cell membrane</location>
        <topology evidence="1 7">Multi-pass membrane protein</topology>
    </subcellularLocation>
</comment>
<dbReference type="PANTHER" id="PTHR30193:SF44">
    <property type="entry name" value="LACTOSE TRANSPORT SYSTEM PERMEASE PROTEIN LACF"/>
    <property type="match status" value="1"/>
</dbReference>
<keyword evidence="4 7" id="KW-0812">Transmembrane</keyword>
<dbReference type="SUPFAM" id="SSF161098">
    <property type="entry name" value="MetI-like"/>
    <property type="match status" value="1"/>
</dbReference>
<evidence type="ECO:0000256" key="2">
    <source>
        <dbReference type="ARBA" id="ARBA00022448"/>
    </source>
</evidence>
<dbReference type="PROSITE" id="PS50928">
    <property type="entry name" value="ABC_TM1"/>
    <property type="match status" value="1"/>
</dbReference>
<feature type="domain" description="ABC transmembrane type-1" evidence="8">
    <location>
        <begin position="66"/>
        <end position="279"/>
    </location>
</feature>
<gene>
    <name evidence="9" type="ORF">H0266_13565</name>
</gene>
<reference evidence="9 10" key="1">
    <citation type="journal article" date="2004" name="Extremophiles">
        <title>Halobacillus locisalis sp. nov., a halophilic bacterium isolated from a marine solar saltern of the Yellow Sea in Korea.</title>
        <authorList>
            <person name="Yoon J.H."/>
            <person name="Kang K.H."/>
            <person name="Oh T.K."/>
            <person name="Park Y.H."/>
        </authorList>
    </citation>
    <scope>NUCLEOTIDE SEQUENCE [LARGE SCALE GENOMIC DNA]</scope>
    <source>
        <strain evidence="9 10">KCTC 3788</strain>
    </source>
</reference>
<dbReference type="InterPro" id="IPR035906">
    <property type="entry name" value="MetI-like_sf"/>
</dbReference>
<evidence type="ECO:0000313" key="9">
    <source>
        <dbReference type="EMBL" id="MBA2175920.1"/>
    </source>
</evidence>
<accession>A0A838CVA8</accession>
<feature type="transmembrane region" description="Helical" evidence="7">
    <location>
        <begin position="261"/>
        <end position="282"/>
    </location>
</feature>
<evidence type="ECO:0000256" key="7">
    <source>
        <dbReference type="RuleBase" id="RU363032"/>
    </source>
</evidence>
<evidence type="ECO:0000256" key="5">
    <source>
        <dbReference type="ARBA" id="ARBA00022989"/>
    </source>
</evidence>
<protein>
    <submittedName>
        <fullName evidence="9">Sugar ABC transporter permease</fullName>
    </submittedName>
</protein>
<dbReference type="CDD" id="cd06261">
    <property type="entry name" value="TM_PBP2"/>
    <property type="match status" value="1"/>
</dbReference>
<dbReference type="PANTHER" id="PTHR30193">
    <property type="entry name" value="ABC TRANSPORTER PERMEASE PROTEIN"/>
    <property type="match status" value="1"/>
</dbReference>
<keyword evidence="2 7" id="KW-0813">Transport</keyword>
<dbReference type="InterPro" id="IPR035277">
    <property type="entry name" value="MalF_N"/>
</dbReference>
<sequence>MKQRKFTPMMFLLPGCIILGAFIFYPMIQAIWLSFTDYNMIQQNPDFIGVANYKELFADELFWKVLGQTLLYLIIVVPALVFLPIFLAILVNQQLKGITFFRSIYYLPVVTSMVVVGIAWKWMYADQGVLNFILQSLGIIDDPVHWLTSTSTSLFAIMAVTIWKGLGYYMVIYLAGLQAIPPNLYEAADIDGASKWRQIIHITIPLLMPSIMIVTIMSSISAMKVFEEIYVMTQGGPLNSSMTLVYYIYNQAFDSLEMGYASAAGVILFIVTLMFSIVNIAFMNKREQAMKG</sequence>
<feature type="transmembrane region" description="Helical" evidence="7">
    <location>
        <begin position="12"/>
        <end position="35"/>
    </location>
</feature>
<evidence type="ECO:0000259" key="8">
    <source>
        <dbReference type="PROSITE" id="PS50928"/>
    </source>
</evidence>
<evidence type="ECO:0000256" key="3">
    <source>
        <dbReference type="ARBA" id="ARBA00022475"/>
    </source>
</evidence>